<comment type="similarity">
    <text evidence="1 10">Belongs to the ribonucleoside diphosphate reductase large chain family.</text>
</comment>
<dbReference type="GO" id="GO:0009263">
    <property type="term" value="P:deoxyribonucleotide biosynthetic process"/>
    <property type="evidence" value="ECO:0007669"/>
    <property type="project" value="UniProtKB-KW"/>
</dbReference>
<evidence type="ECO:0000256" key="8">
    <source>
        <dbReference type="ARBA" id="ARBA00023157"/>
    </source>
</evidence>
<evidence type="ECO:0000256" key="7">
    <source>
        <dbReference type="ARBA" id="ARBA00023116"/>
    </source>
</evidence>
<keyword evidence="5" id="KW-0067">ATP-binding</keyword>
<keyword evidence="3" id="KW-0021">Allosteric enzyme</keyword>
<dbReference type="GO" id="GO:0005971">
    <property type="term" value="C:ribonucleoside-diphosphate reductase complex"/>
    <property type="evidence" value="ECO:0007669"/>
    <property type="project" value="TreeGrafter"/>
</dbReference>
<dbReference type="InterPro" id="IPR039718">
    <property type="entry name" value="Rrm1"/>
</dbReference>
<evidence type="ECO:0000256" key="3">
    <source>
        <dbReference type="ARBA" id="ARBA00022533"/>
    </source>
</evidence>
<proteinExistence type="inferred from homology"/>
<keyword evidence="7 10" id="KW-0215">Deoxyribonucleotide synthesis</keyword>
<evidence type="ECO:0000256" key="2">
    <source>
        <dbReference type="ARBA" id="ARBA00012274"/>
    </source>
</evidence>
<dbReference type="Gene3D" id="3.20.70.20">
    <property type="match status" value="1"/>
</dbReference>
<comment type="catalytic activity">
    <reaction evidence="9 10">
        <text>a 2'-deoxyribonucleoside 5'-diphosphate + [thioredoxin]-disulfide + H2O = a ribonucleoside 5'-diphosphate + [thioredoxin]-dithiol</text>
        <dbReference type="Rhea" id="RHEA:23252"/>
        <dbReference type="Rhea" id="RHEA-COMP:10698"/>
        <dbReference type="Rhea" id="RHEA-COMP:10700"/>
        <dbReference type="ChEBI" id="CHEBI:15377"/>
        <dbReference type="ChEBI" id="CHEBI:29950"/>
        <dbReference type="ChEBI" id="CHEBI:50058"/>
        <dbReference type="ChEBI" id="CHEBI:57930"/>
        <dbReference type="ChEBI" id="CHEBI:73316"/>
        <dbReference type="EC" id="1.17.4.1"/>
    </reaction>
</comment>
<dbReference type="SUPFAM" id="SSF48168">
    <property type="entry name" value="R1 subunit of ribonucleotide reductase, N-terminal domain"/>
    <property type="match status" value="1"/>
</dbReference>
<dbReference type="Pfam" id="PF08343">
    <property type="entry name" value="RNR_N"/>
    <property type="match status" value="1"/>
</dbReference>
<dbReference type="InterPro" id="IPR000788">
    <property type="entry name" value="RNR_lg_C"/>
</dbReference>
<dbReference type="PROSITE" id="PS00089">
    <property type="entry name" value="RIBORED_LARGE"/>
    <property type="match status" value="1"/>
</dbReference>
<dbReference type="EC" id="1.17.4.1" evidence="2 10"/>
<dbReference type="Pfam" id="PF00317">
    <property type="entry name" value="Ribonuc_red_lgN"/>
    <property type="match status" value="1"/>
</dbReference>
<name>A0A2R5EKB7_9BACL</name>
<dbReference type="SUPFAM" id="SSF51998">
    <property type="entry name" value="PFL-like glycyl radical enzymes"/>
    <property type="match status" value="1"/>
</dbReference>
<evidence type="ECO:0000313" key="13">
    <source>
        <dbReference type="Proteomes" id="UP000245202"/>
    </source>
</evidence>
<organism evidence="12 13">
    <name type="scientific">Paenibacillus agaridevorans</name>
    <dbReference type="NCBI Taxonomy" id="171404"/>
    <lineage>
        <taxon>Bacteria</taxon>
        <taxon>Bacillati</taxon>
        <taxon>Bacillota</taxon>
        <taxon>Bacilli</taxon>
        <taxon>Bacillales</taxon>
        <taxon>Paenibacillaceae</taxon>
        <taxon>Paenibacillus</taxon>
    </lineage>
</organism>
<dbReference type="InterPro" id="IPR013346">
    <property type="entry name" value="NrdE_NrdA_C"/>
</dbReference>
<comment type="caution">
    <text evidence="12">The sequence shown here is derived from an EMBL/GenBank/DDBJ whole genome shotgun (WGS) entry which is preliminary data.</text>
</comment>
<feature type="domain" description="Ribonucleotide reductase large subunit" evidence="11">
    <location>
        <begin position="587"/>
        <end position="609"/>
    </location>
</feature>
<evidence type="ECO:0000256" key="5">
    <source>
        <dbReference type="ARBA" id="ARBA00022840"/>
    </source>
</evidence>
<protein>
    <recommendedName>
        <fullName evidence="2 10">Ribonucleoside-diphosphate reductase</fullName>
        <ecNumber evidence="2 10">1.17.4.1</ecNumber>
    </recommendedName>
</protein>
<keyword evidence="8" id="KW-1015">Disulfide bond</keyword>
<dbReference type="PRINTS" id="PR01183">
    <property type="entry name" value="RIBORDTASEM1"/>
</dbReference>
<sequence>MKLFDELSTDTKAMGATATLAEAKAEVKSDTKQTDMKHIELNNQLMQRGADGFYQLEKDKEAVEAFMAEVEQKSMKFGSLREKLDYLITNDYYDDVFVKYTFEQVEAVFNLTANSGFQFQSYMAASKFYKDYAMKTNNKAHYLEQYPDRVAIVALHLGEGDADRALRIAEAMIEQRLQPATPTFLNAGKSRRGEMVSCFLLEMDDSLNSINYVLGTCMQLSKIGGGVAVNLSKLRGRGEPIKGVEGAAKGIMPVLKLMEDAFSYADQMGQRKGSGAGYYNIFGWDIIEFLDCKKINADEKSRIKTLSIGLIIPNKFYELAAQNKPLVVFGPHSVHKAYGQHLDDMDMDEMYDELLANDKVTKKTVMNARDMLTKIASIQLESGYPYIMNKSNANRVHALKDIGSVKMSNLCTEIFQLQETSEINDYGVEDFIRRDISCNLASLNIVNVMERGKIKDSVHVGIEALTTVSDLSKIDNAPGVRKANDELHSVGLGAMNLNGYLAKNKIAYESDEAKEFANAFFMMMNFYSLEKSMEIAKERGVTFKDFDRSEYAKGTYFTRYMETDYRPQSDRVKELFQDMEIPSPQDWAELKEKVQRHGLYHAYRLAIAPTQSISYIQNATSSVMPIVEHIETRTYANSTTYYPMPYLSQDNFFYYKSAYNINQFKLIDLIAEIGQHIDQGISTVLHVNSNVTTRELARFYVYAAQKGLKSLYYTRTKRLSVEECTSCAV</sequence>
<dbReference type="NCBIfam" id="TIGR02506">
    <property type="entry name" value="NrdE_NrdA"/>
    <property type="match status" value="1"/>
</dbReference>
<dbReference type="GO" id="GO:0004748">
    <property type="term" value="F:ribonucleoside-diphosphate reductase activity, thioredoxin disulfide as acceptor"/>
    <property type="evidence" value="ECO:0007669"/>
    <property type="project" value="UniProtKB-EC"/>
</dbReference>
<dbReference type="CDD" id="cd01679">
    <property type="entry name" value="RNR_I"/>
    <property type="match status" value="1"/>
</dbReference>
<dbReference type="Proteomes" id="UP000245202">
    <property type="component" value="Unassembled WGS sequence"/>
</dbReference>
<dbReference type="InterPro" id="IPR013554">
    <property type="entry name" value="RNR_N"/>
</dbReference>
<dbReference type="PANTHER" id="PTHR11573:SF30">
    <property type="entry name" value="RIBONUCLEOSIDE-DIPHOSPHATE REDUCTASE 2 SUBUNIT ALPHA"/>
    <property type="match status" value="1"/>
</dbReference>
<dbReference type="Gene3D" id="1.10.1650.20">
    <property type="match status" value="1"/>
</dbReference>
<reference evidence="12 13" key="1">
    <citation type="submission" date="2017-08" db="EMBL/GenBank/DDBJ databases">
        <title>Substantial Increase in Enzyme Production by Combined Drug-Resistance Mutations in Paenibacillus agaridevorans.</title>
        <authorList>
            <person name="Tanaka Y."/>
            <person name="Funane K."/>
            <person name="Hosaka T."/>
            <person name="Shiwa Y."/>
            <person name="Fujita N."/>
            <person name="Miyazaki T."/>
            <person name="Yoshikawa H."/>
            <person name="Murakami K."/>
            <person name="Kasahara K."/>
            <person name="Inaoka T."/>
            <person name="Hiraga Y."/>
            <person name="Ochi K."/>
        </authorList>
    </citation>
    <scope>NUCLEOTIDE SEQUENCE [LARGE SCALE GENOMIC DNA]</scope>
    <source>
        <strain evidence="12 13">T-3040</strain>
    </source>
</reference>
<dbReference type="Pfam" id="PF02867">
    <property type="entry name" value="Ribonuc_red_lgC"/>
    <property type="match status" value="1"/>
</dbReference>
<keyword evidence="4" id="KW-0547">Nucleotide-binding</keyword>
<dbReference type="UniPathway" id="UPA00326"/>
<evidence type="ECO:0000259" key="11">
    <source>
        <dbReference type="PROSITE" id="PS00089"/>
    </source>
</evidence>
<evidence type="ECO:0000256" key="6">
    <source>
        <dbReference type="ARBA" id="ARBA00023002"/>
    </source>
</evidence>
<dbReference type="NCBIfam" id="TIGR04170">
    <property type="entry name" value="RNR_1b_NrdE"/>
    <property type="match status" value="1"/>
</dbReference>
<evidence type="ECO:0000256" key="4">
    <source>
        <dbReference type="ARBA" id="ARBA00022741"/>
    </source>
</evidence>
<dbReference type="EMBL" id="BDQX01000036">
    <property type="protein sequence ID" value="GBG06069.1"/>
    <property type="molecule type" value="Genomic_DNA"/>
</dbReference>
<dbReference type="GO" id="GO:0005524">
    <property type="term" value="F:ATP binding"/>
    <property type="evidence" value="ECO:0007669"/>
    <property type="project" value="UniProtKB-KW"/>
</dbReference>
<evidence type="ECO:0000256" key="9">
    <source>
        <dbReference type="ARBA" id="ARBA00047754"/>
    </source>
</evidence>
<dbReference type="InterPro" id="IPR008926">
    <property type="entry name" value="RNR_R1-su_N"/>
</dbReference>
<evidence type="ECO:0000256" key="1">
    <source>
        <dbReference type="ARBA" id="ARBA00010406"/>
    </source>
</evidence>
<keyword evidence="6 10" id="KW-0560">Oxidoreductase</keyword>
<evidence type="ECO:0000256" key="10">
    <source>
        <dbReference type="RuleBase" id="RU003410"/>
    </source>
</evidence>
<dbReference type="AlphaFoldDB" id="A0A2R5EKB7"/>
<dbReference type="InterPro" id="IPR013509">
    <property type="entry name" value="RNR_lsu_N"/>
</dbReference>
<accession>A0A2R5EKB7</accession>
<gene>
    <name evidence="12" type="ORF">PAT3040_00565</name>
</gene>
<evidence type="ECO:0000313" key="12">
    <source>
        <dbReference type="EMBL" id="GBG06069.1"/>
    </source>
</evidence>
<dbReference type="InterPro" id="IPR026459">
    <property type="entry name" value="RNR_1b_NrdE"/>
</dbReference>
<keyword evidence="13" id="KW-1185">Reference proteome</keyword>
<comment type="function">
    <text evidence="10">Provides the precursors necessary for DNA synthesis. Catalyzes the biosynthesis of deoxyribonucleotides from the corresponding ribonucleotides.</text>
</comment>
<dbReference type="PANTHER" id="PTHR11573">
    <property type="entry name" value="RIBONUCLEOSIDE-DIPHOSPHATE REDUCTASE LARGE CHAIN"/>
    <property type="match status" value="1"/>
</dbReference>